<evidence type="ECO:0000256" key="1">
    <source>
        <dbReference type="ARBA" id="ARBA00023015"/>
    </source>
</evidence>
<dbReference type="PROSITE" id="PS50043">
    <property type="entry name" value="HTH_LUXR_2"/>
    <property type="match status" value="1"/>
</dbReference>
<dbReference type="PANTHER" id="PTHR44688:SF16">
    <property type="entry name" value="DNA-BINDING TRANSCRIPTIONAL ACTIVATOR DEVR_DOSR"/>
    <property type="match status" value="1"/>
</dbReference>
<dbReference type="Gene3D" id="1.10.10.10">
    <property type="entry name" value="Winged helix-like DNA-binding domain superfamily/Winged helix DNA-binding domain"/>
    <property type="match status" value="1"/>
</dbReference>
<dbReference type="SUPFAM" id="SSF46894">
    <property type="entry name" value="C-terminal effector domain of the bipartite response regulators"/>
    <property type="match status" value="1"/>
</dbReference>
<keyword evidence="2" id="KW-0238">DNA-binding</keyword>
<dbReference type="InterPro" id="IPR036388">
    <property type="entry name" value="WH-like_DNA-bd_sf"/>
</dbReference>
<dbReference type="InterPro" id="IPR016032">
    <property type="entry name" value="Sig_transdc_resp-reg_C-effctor"/>
</dbReference>
<dbReference type="CDD" id="cd06170">
    <property type="entry name" value="LuxR_C_like"/>
    <property type="match status" value="1"/>
</dbReference>
<dbReference type="Pfam" id="PF00196">
    <property type="entry name" value="GerE"/>
    <property type="match status" value="1"/>
</dbReference>
<dbReference type="InterPro" id="IPR049151">
    <property type="entry name" value="CsgD-like_REC"/>
</dbReference>
<name>A0A9X4J0B5_9VIBR</name>
<dbReference type="PRINTS" id="PR00038">
    <property type="entry name" value="HTHLUXR"/>
</dbReference>
<evidence type="ECO:0000259" key="4">
    <source>
        <dbReference type="PROSITE" id="PS50043"/>
    </source>
</evidence>
<dbReference type="InterPro" id="IPR000792">
    <property type="entry name" value="Tscrpt_reg_LuxR_C"/>
</dbReference>
<dbReference type="SMART" id="SM00421">
    <property type="entry name" value="HTH_LUXR"/>
    <property type="match status" value="1"/>
</dbReference>
<evidence type="ECO:0000313" key="6">
    <source>
        <dbReference type="Proteomes" id="UP001140973"/>
    </source>
</evidence>
<proteinExistence type="predicted"/>
<dbReference type="Pfam" id="PF21155">
    <property type="entry name" value="VpsT-like_REC"/>
    <property type="match status" value="1"/>
</dbReference>
<dbReference type="AlphaFoldDB" id="A0A9X4J0B5"/>
<evidence type="ECO:0000256" key="2">
    <source>
        <dbReference type="ARBA" id="ARBA00023125"/>
    </source>
</evidence>
<comment type="caution">
    <text evidence="5">The sequence shown here is derived from an EMBL/GenBank/DDBJ whole genome shotgun (WGS) entry which is preliminary data.</text>
</comment>
<sequence>LAFKNQASRSKPRSIPKLQDLFAVSLDKRNSEKKVLFLGRKNIHSRLIQRELCKCNKFSIKHQDIERFSQDESVDEIAVVLIGYDYINDQLYNHLLSAMTLNLNLVIYNVPLDLCTEEIAPWVCLKGILYEDAPVEHLIRCVESVANGNLWLPRELMASMLNQLKPYALSSQHGLEELTKREKQILDRLVCGRSNLQIANELFVAESTVKTHIYKLYKKINVNCRREAIRFVRQHGDVEVQL</sequence>
<dbReference type="PANTHER" id="PTHR44688">
    <property type="entry name" value="DNA-BINDING TRANSCRIPTIONAL ACTIVATOR DEVR_DOSR"/>
    <property type="match status" value="1"/>
</dbReference>
<organism evidence="5 6">
    <name type="scientific">Vibrio aestuarianus</name>
    <dbReference type="NCBI Taxonomy" id="28171"/>
    <lineage>
        <taxon>Bacteria</taxon>
        <taxon>Pseudomonadati</taxon>
        <taxon>Pseudomonadota</taxon>
        <taxon>Gammaproteobacteria</taxon>
        <taxon>Vibrionales</taxon>
        <taxon>Vibrionaceae</taxon>
        <taxon>Vibrio</taxon>
    </lineage>
</organism>
<accession>A0A9X4J0B5</accession>
<dbReference type="GO" id="GO:0006355">
    <property type="term" value="P:regulation of DNA-templated transcription"/>
    <property type="evidence" value="ECO:0007669"/>
    <property type="project" value="InterPro"/>
</dbReference>
<reference evidence="5" key="1">
    <citation type="submission" date="2022-02" db="EMBL/GenBank/DDBJ databases">
        <title>Emergence and expansion in Europe of a Vibrio aestuarianus clonal complex pathogenic for oysters.</title>
        <authorList>
            <person name="Mesnil A."/>
            <person name="Travers M.-A."/>
        </authorList>
    </citation>
    <scope>NUCLEOTIDE SEQUENCE</scope>
    <source>
        <strain evidence="5">151-ITT-15-cp-1</strain>
    </source>
</reference>
<feature type="non-terminal residue" evidence="5">
    <location>
        <position position="1"/>
    </location>
</feature>
<evidence type="ECO:0000256" key="3">
    <source>
        <dbReference type="ARBA" id="ARBA00023163"/>
    </source>
</evidence>
<dbReference type="EMBL" id="JAKNAP010000022">
    <property type="protein sequence ID" value="MDE1357318.1"/>
    <property type="molecule type" value="Genomic_DNA"/>
</dbReference>
<dbReference type="Gene3D" id="3.40.50.2300">
    <property type="match status" value="1"/>
</dbReference>
<evidence type="ECO:0000313" key="5">
    <source>
        <dbReference type="EMBL" id="MDE1357318.1"/>
    </source>
</evidence>
<feature type="domain" description="HTH luxR-type" evidence="4">
    <location>
        <begin position="171"/>
        <end position="236"/>
    </location>
</feature>
<dbReference type="Proteomes" id="UP001140973">
    <property type="component" value="Unassembled WGS sequence"/>
</dbReference>
<gene>
    <name evidence="5" type="ORF">L9W73_08385</name>
</gene>
<keyword evidence="3" id="KW-0804">Transcription</keyword>
<dbReference type="RefSeq" id="WP_274673995.1">
    <property type="nucleotide sequence ID" value="NZ_JAKNAP010000022.1"/>
</dbReference>
<dbReference type="GO" id="GO:0003677">
    <property type="term" value="F:DNA binding"/>
    <property type="evidence" value="ECO:0007669"/>
    <property type="project" value="UniProtKB-KW"/>
</dbReference>
<keyword evidence="1" id="KW-0805">Transcription regulation</keyword>
<protein>
    <submittedName>
        <fullName evidence="5">Response regulator transcription factor</fullName>
    </submittedName>
</protein>